<evidence type="ECO:0000313" key="4">
    <source>
        <dbReference type="Proteomes" id="UP000190065"/>
    </source>
</evidence>
<dbReference type="InterPro" id="IPR037143">
    <property type="entry name" value="4-PPantetheinyl_Trfase_dom_sf"/>
</dbReference>
<accession>A0A1T4M2J7</accession>
<organism evidence="3 4">
    <name type="scientific">Segatella oulorum</name>
    <dbReference type="NCBI Taxonomy" id="28136"/>
    <lineage>
        <taxon>Bacteria</taxon>
        <taxon>Pseudomonadati</taxon>
        <taxon>Bacteroidota</taxon>
        <taxon>Bacteroidia</taxon>
        <taxon>Bacteroidales</taxon>
        <taxon>Prevotellaceae</taxon>
        <taxon>Segatella</taxon>
    </lineage>
</organism>
<keyword evidence="1 3" id="KW-0808">Transferase</keyword>
<gene>
    <name evidence="3" type="ORF">SAMN02745202_00600</name>
</gene>
<sequence length="199" mass="22483">MPLLSLENVNPDTLLGVWEIEETAADFCASSPFLQTIFQSELTACHSSSRQVERLAVYALVERLTQQPLRITHNAAGKPFIAGYHISISHTKGYAAVILSKTHEVAVDIEYVSPRVDRIAGRFIRPDEQAPTTEERLLIWCAKETLYKYCSAEALQFFDMRVAPRDEKPGIRAIENLRQGRCFTIVHRANEAFVLTYIA</sequence>
<proteinExistence type="predicted"/>
<dbReference type="eggNOG" id="COG2091">
    <property type="taxonomic scope" value="Bacteria"/>
</dbReference>
<dbReference type="AlphaFoldDB" id="A0A1T4M2J7"/>
<reference evidence="3 4" key="1">
    <citation type="submission" date="2017-02" db="EMBL/GenBank/DDBJ databases">
        <authorList>
            <person name="Peterson S.W."/>
        </authorList>
    </citation>
    <scope>NUCLEOTIDE SEQUENCE [LARGE SCALE GENOMIC DNA]</scope>
    <source>
        <strain evidence="3 4">ATCC 43324</strain>
    </source>
</reference>
<dbReference type="GO" id="GO:0000287">
    <property type="term" value="F:magnesium ion binding"/>
    <property type="evidence" value="ECO:0007669"/>
    <property type="project" value="InterPro"/>
</dbReference>
<dbReference type="InterPro" id="IPR008278">
    <property type="entry name" value="4-PPantetheinyl_Trfase_dom"/>
</dbReference>
<evidence type="ECO:0000256" key="1">
    <source>
        <dbReference type="ARBA" id="ARBA00022679"/>
    </source>
</evidence>
<dbReference type="GO" id="GO:0008897">
    <property type="term" value="F:holo-[acyl-carrier-protein] synthase activity"/>
    <property type="evidence" value="ECO:0007669"/>
    <property type="project" value="InterPro"/>
</dbReference>
<dbReference type="SUPFAM" id="SSF56214">
    <property type="entry name" value="4'-phosphopantetheinyl transferase"/>
    <property type="match status" value="2"/>
</dbReference>
<feature type="domain" description="4'-phosphopantetheinyl transferase" evidence="2">
    <location>
        <begin position="105"/>
        <end position="183"/>
    </location>
</feature>
<dbReference type="EMBL" id="FUXK01000005">
    <property type="protein sequence ID" value="SJZ61115.1"/>
    <property type="molecule type" value="Genomic_DNA"/>
</dbReference>
<evidence type="ECO:0000313" key="3">
    <source>
        <dbReference type="EMBL" id="SJZ61115.1"/>
    </source>
</evidence>
<protein>
    <submittedName>
        <fullName evidence="3">4'-phosphopantetheinyl transferase superfamily protein</fullName>
    </submittedName>
</protein>
<dbReference type="Pfam" id="PF01648">
    <property type="entry name" value="ACPS"/>
    <property type="match status" value="1"/>
</dbReference>
<dbReference type="Proteomes" id="UP000190065">
    <property type="component" value="Unassembled WGS sequence"/>
</dbReference>
<name>A0A1T4M2J7_9BACT</name>
<evidence type="ECO:0000259" key="2">
    <source>
        <dbReference type="Pfam" id="PF01648"/>
    </source>
</evidence>
<dbReference type="RefSeq" id="WP_025070766.1">
    <property type="nucleotide sequence ID" value="NZ_FUXK01000005.1"/>
</dbReference>
<dbReference type="Gene3D" id="3.90.470.20">
    <property type="entry name" value="4'-phosphopantetheinyl transferase domain"/>
    <property type="match status" value="1"/>
</dbReference>
<dbReference type="STRING" id="28136.SAMN02745202_00600"/>